<feature type="domain" description="Protein kinase" evidence="8">
    <location>
        <begin position="67"/>
        <end position="390"/>
    </location>
</feature>
<dbReference type="Gene3D" id="1.10.510.10">
    <property type="entry name" value="Transferase(Phosphotransferase) domain 1"/>
    <property type="match status" value="1"/>
</dbReference>
<dbReference type="PANTHER" id="PTHR11042">
    <property type="entry name" value="EUKARYOTIC TRANSLATION INITIATION FACTOR 2-ALPHA KINASE EIF2-ALPHA KINASE -RELATED"/>
    <property type="match status" value="1"/>
</dbReference>
<comment type="similarity">
    <text evidence="5">Belongs to the protein kinase superfamily. Ser/Thr protein kinase family. GCN2 subfamily.</text>
</comment>
<dbReference type="GeneID" id="111105245"/>
<evidence type="ECO:0000256" key="3">
    <source>
        <dbReference type="ARBA" id="ARBA00022777"/>
    </source>
</evidence>
<reference evidence="10" key="1">
    <citation type="submission" date="2025-08" db="UniProtKB">
        <authorList>
            <consortium name="RefSeq"/>
        </authorList>
    </citation>
    <scope>IDENTIFICATION</scope>
    <source>
        <tissue evidence="10">Whole sample</tissue>
    </source>
</reference>
<dbReference type="SMART" id="SM00220">
    <property type="entry name" value="S_TKc"/>
    <property type="match status" value="1"/>
</dbReference>
<dbReference type="PROSITE" id="PS00107">
    <property type="entry name" value="PROTEIN_KINASE_ATP"/>
    <property type="match status" value="1"/>
</dbReference>
<keyword evidence="7" id="KW-0723">Serine/threonine-protein kinase</keyword>
<evidence type="ECO:0000256" key="5">
    <source>
        <dbReference type="ARBA" id="ARBA00037982"/>
    </source>
</evidence>
<evidence type="ECO:0000259" key="8">
    <source>
        <dbReference type="PROSITE" id="PS50011"/>
    </source>
</evidence>
<keyword evidence="4 6" id="KW-0067">ATP-binding</keyword>
<dbReference type="RefSeq" id="XP_022295125.1">
    <property type="nucleotide sequence ID" value="XM_022439417.1"/>
</dbReference>
<dbReference type="OrthoDB" id="6148895at2759"/>
<dbReference type="GO" id="GO:0004674">
    <property type="term" value="F:protein serine/threonine kinase activity"/>
    <property type="evidence" value="ECO:0007669"/>
    <property type="project" value="UniProtKB-KW"/>
</dbReference>
<dbReference type="InterPro" id="IPR000719">
    <property type="entry name" value="Prot_kinase_dom"/>
</dbReference>
<proteinExistence type="inferred from homology"/>
<accession>A0A8B8AVB0</accession>
<dbReference type="PROSITE" id="PS00108">
    <property type="entry name" value="PROTEIN_KINASE_ST"/>
    <property type="match status" value="1"/>
</dbReference>
<feature type="binding site" evidence="6">
    <location>
        <position position="96"/>
    </location>
    <ligand>
        <name>ATP</name>
        <dbReference type="ChEBI" id="CHEBI:30616"/>
    </ligand>
</feature>
<dbReference type="GO" id="GO:0005524">
    <property type="term" value="F:ATP binding"/>
    <property type="evidence" value="ECO:0007669"/>
    <property type="project" value="UniProtKB-UniRule"/>
</dbReference>
<dbReference type="AlphaFoldDB" id="A0A8B8AVB0"/>
<dbReference type="InterPro" id="IPR011009">
    <property type="entry name" value="Kinase-like_dom_sf"/>
</dbReference>
<keyword evidence="3" id="KW-0418">Kinase</keyword>
<dbReference type="PROSITE" id="PS50011">
    <property type="entry name" value="PROTEIN_KINASE_DOM"/>
    <property type="match status" value="1"/>
</dbReference>
<dbReference type="Proteomes" id="UP000694844">
    <property type="component" value="Chromosome 7"/>
</dbReference>
<keyword evidence="9" id="KW-1185">Reference proteome</keyword>
<dbReference type="InterPro" id="IPR017441">
    <property type="entry name" value="Protein_kinase_ATP_BS"/>
</dbReference>
<evidence type="ECO:0000256" key="4">
    <source>
        <dbReference type="ARBA" id="ARBA00022840"/>
    </source>
</evidence>
<dbReference type="Pfam" id="PF00069">
    <property type="entry name" value="Pkinase"/>
    <property type="match status" value="2"/>
</dbReference>
<gene>
    <name evidence="10" type="primary">LOC111105245</name>
</gene>
<protein>
    <submittedName>
        <fullName evidence="10">EIF-2-alpha kinase GCN2-like isoform X1</fullName>
    </submittedName>
</protein>
<sequence length="467" mass="53346">MWNVYNHLPLMESATKNNLVGYCFSEEDLWEIQPSDMREEDTSDESSDKDLHVIEDCLDDEYIKNHFMDIQNIGAGGFGSVYSAKHRIDNKSYALKVVPINMEKFDKREVEVLSSLDHKNIIRYYTCMIIKFRKSIIYPKLSSEEDASDGISFGDGYSGSCNNNATDEKESMKSSSTCGSEEEEIYDGCLVIQTELCNTGTNLKTLIDAEYIFTMEENKRRNIILDVIWGLQHIHDQGFMHRDLKPPNIFIGQDDRAKIGDFGFARNYIVPVTNEADGSSPTSKKAGVCFSKNLGTTLYVAPEVRDTTSYDRRADLYSLGMIIFEMFHKMNSGMERIKTLEELRKPNFEDLSKIPEKYQNVRRIVESLLNHEPSMRMELESVITLLSTPLGHQQSVEKARIVAQPVTSPDKEYPGPASSIQGVEEAQISEQINTMPEEKRDPPFDFKDMKDSIKIHLNKNMHPDKED</sequence>
<keyword evidence="1" id="KW-0808">Transferase</keyword>
<evidence type="ECO:0000256" key="2">
    <source>
        <dbReference type="ARBA" id="ARBA00022741"/>
    </source>
</evidence>
<evidence type="ECO:0000256" key="6">
    <source>
        <dbReference type="PROSITE-ProRule" id="PRU10141"/>
    </source>
</evidence>
<dbReference type="InterPro" id="IPR008271">
    <property type="entry name" value="Ser/Thr_kinase_AS"/>
</dbReference>
<evidence type="ECO:0000256" key="1">
    <source>
        <dbReference type="ARBA" id="ARBA00022679"/>
    </source>
</evidence>
<dbReference type="SUPFAM" id="SSF56112">
    <property type="entry name" value="Protein kinase-like (PK-like)"/>
    <property type="match status" value="1"/>
</dbReference>
<name>A0A8B8AVB0_CRAVI</name>
<dbReference type="InterPro" id="IPR050339">
    <property type="entry name" value="CC_SR_Kinase"/>
</dbReference>
<dbReference type="GO" id="GO:0005737">
    <property type="term" value="C:cytoplasm"/>
    <property type="evidence" value="ECO:0007669"/>
    <property type="project" value="TreeGrafter"/>
</dbReference>
<dbReference type="GO" id="GO:0005634">
    <property type="term" value="C:nucleus"/>
    <property type="evidence" value="ECO:0007669"/>
    <property type="project" value="TreeGrafter"/>
</dbReference>
<organism evidence="9 10">
    <name type="scientific">Crassostrea virginica</name>
    <name type="common">Eastern oyster</name>
    <dbReference type="NCBI Taxonomy" id="6565"/>
    <lineage>
        <taxon>Eukaryota</taxon>
        <taxon>Metazoa</taxon>
        <taxon>Spiralia</taxon>
        <taxon>Lophotrochozoa</taxon>
        <taxon>Mollusca</taxon>
        <taxon>Bivalvia</taxon>
        <taxon>Autobranchia</taxon>
        <taxon>Pteriomorphia</taxon>
        <taxon>Ostreida</taxon>
        <taxon>Ostreoidea</taxon>
        <taxon>Ostreidae</taxon>
        <taxon>Crassostrea</taxon>
    </lineage>
</organism>
<keyword evidence="2 6" id="KW-0547">Nucleotide-binding</keyword>
<dbReference type="KEGG" id="cvn:111105245"/>
<evidence type="ECO:0000313" key="9">
    <source>
        <dbReference type="Proteomes" id="UP000694844"/>
    </source>
</evidence>
<dbReference type="Gene3D" id="3.30.200.20">
    <property type="entry name" value="Phosphorylase Kinase, domain 1"/>
    <property type="match status" value="1"/>
</dbReference>
<evidence type="ECO:0000313" key="10">
    <source>
        <dbReference type="RefSeq" id="XP_022295125.1"/>
    </source>
</evidence>
<evidence type="ECO:0000256" key="7">
    <source>
        <dbReference type="RuleBase" id="RU000304"/>
    </source>
</evidence>